<accession>A0ACB9BZS4</accession>
<reference evidence="2" key="1">
    <citation type="journal article" date="2022" name="Mol. Ecol. Resour.">
        <title>The genomes of chicory, endive, great burdock and yacon provide insights into Asteraceae palaeo-polyploidization history and plant inulin production.</title>
        <authorList>
            <person name="Fan W."/>
            <person name="Wang S."/>
            <person name="Wang H."/>
            <person name="Wang A."/>
            <person name="Jiang F."/>
            <person name="Liu H."/>
            <person name="Zhao H."/>
            <person name="Xu D."/>
            <person name="Zhang Y."/>
        </authorList>
    </citation>
    <scope>NUCLEOTIDE SEQUENCE [LARGE SCALE GENOMIC DNA]</scope>
    <source>
        <strain evidence="2">cv. Niubang</strain>
    </source>
</reference>
<gene>
    <name evidence="1" type="ORF">L6452_16163</name>
</gene>
<organism evidence="1 2">
    <name type="scientific">Arctium lappa</name>
    <name type="common">Greater burdock</name>
    <name type="synonym">Lappa major</name>
    <dbReference type="NCBI Taxonomy" id="4217"/>
    <lineage>
        <taxon>Eukaryota</taxon>
        <taxon>Viridiplantae</taxon>
        <taxon>Streptophyta</taxon>
        <taxon>Embryophyta</taxon>
        <taxon>Tracheophyta</taxon>
        <taxon>Spermatophyta</taxon>
        <taxon>Magnoliopsida</taxon>
        <taxon>eudicotyledons</taxon>
        <taxon>Gunneridae</taxon>
        <taxon>Pentapetalae</taxon>
        <taxon>asterids</taxon>
        <taxon>campanulids</taxon>
        <taxon>Asterales</taxon>
        <taxon>Asteraceae</taxon>
        <taxon>Carduoideae</taxon>
        <taxon>Cardueae</taxon>
        <taxon>Arctiinae</taxon>
        <taxon>Arctium</taxon>
    </lineage>
</organism>
<comment type="caution">
    <text evidence="1">The sequence shown here is derived from an EMBL/GenBank/DDBJ whole genome shotgun (WGS) entry which is preliminary data.</text>
</comment>
<evidence type="ECO:0000313" key="2">
    <source>
        <dbReference type="Proteomes" id="UP001055879"/>
    </source>
</evidence>
<keyword evidence="2" id="KW-1185">Reference proteome</keyword>
<sequence>MVISRTNIIFIATLVALATLISATEYTVGDENGWTLDFDYQTWVQGKHFFVGDKLVFNYPSGKHNVLRVNGTSFQQCIMSSSNEALTSGNDVITLLSPGRKWYICGVGKHCELRNMKLVINVESMSPAPSPSTSSGSSNSVIPKTYGFLVAFIGSLLMFLV</sequence>
<protein>
    <submittedName>
        <fullName evidence="1">Uncharacterized protein</fullName>
    </submittedName>
</protein>
<evidence type="ECO:0000313" key="1">
    <source>
        <dbReference type="EMBL" id="KAI3727547.1"/>
    </source>
</evidence>
<reference evidence="1 2" key="2">
    <citation type="journal article" date="2022" name="Mol. Ecol. Resour.">
        <title>The genomes of chicory, endive, great burdock and yacon provide insights into Asteraceae paleo-polyploidization history and plant inulin production.</title>
        <authorList>
            <person name="Fan W."/>
            <person name="Wang S."/>
            <person name="Wang H."/>
            <person name="Wang A."/>
            <person name="Jiang F."/>
            <person name="Liu H."/>
            <person name="Zhao H."/>
            <person name="Xu D."/>
            <person name="Zhang Y."/>
        </authorList>
    </citation>
    <scope>NUCLEOTIDE SEQUENCE [LARGE SCALE GENOMIC DNA]</scope>
    <source>
        <strain evidence="2">cv. Niubang</strain>
    </source>
</reference>
<proteinExistence type="predicted"/>
<dbReference type="Proteomes" id="UP001055879">
    <property type="component" value="Linkage Group LG05"/>
</dbReference>
<dbReference type="EMBL" id="CM042051">
    <property type="protein sequence ID" value="KAI3727547.1"/>
    <property type="molecule type" value="Genomic_DNA"/>
</dbReference>
<name>A0ACB9BZS4_ARCLA</name>